<dbReference type="PANTHER" id="PTHR21255:SF4">
    <property type="entry name" value="DYNEIN LIGHT CHAIN TCTEX-TYPE"/>
    <property type="match status" value="1"/>
</dbReference>
<comment type="similarity">
    <text evidence="1">Belongs to the dynein light chain Tctex-type family.</text>
</comment>
<evidence type="ECO:0000313" key="2">
    <source>
        <dbReference type="Proteomes" id="UP000095283"/>
    </source>
</evidence>
<reference evidence="3" key="1">
    <citation type="submission" date="2016-11" db="UniProtKB">
        <authorList>
            <consortium name="WormBaseParasite"/>
        </authorList>
    </citation>
    <scope>IDENTIFICATION</scope>
</reference>
<dbReference type="GO" id="GO:0005737">
    <property type="term" value="C:cytoplasm"/>
    <property type="evidence" value="ECO:0007669"/>
    <property type="project" value="TreeGrafter"/>
</dbReference>
<dbReference type="GO" id="GO:0007018">
    <property type="term" value="P:microtubule-based movement"/>
    <property type="evidence" value="ECO:0007669"/>
    <property type="project" value="TreeGrafter"/>
</dbReference>
<dbReference type="WBParaSite" id="Hba_07020">
    <property type="protein sequence ID" value="Hba_07020"/>
    <property type="gene ID" value="Hba_07020"/>
</dbReference>
<name>A0A1I7WPE8_HETBA</name>
<organism evidence="2 3">
    <name type="scientific">Heterorhabditis bacteriophora</name>
    <name type="common">Entomopathogenic nematode worm</name>
    <dbReference type="NCBI Taxonomy" id="37862"/>
    <lineage>
        <taxon>Eukaryota</taxon>
        <taxon>Metazoa</taxon>
        <taxon>Ecdysozoa</taxon>
        <taxon>Nematoda</taxon>
        <taxon>Chromadorea</taxon>
        <taxon>Rhabditida</taxon>
        <taxon>Rhabditina</taxon>
        <taxon>Rhabditomorpha</taxon>
        <taxon>Strongyloidea</taxon>
        <taxon>Heterorhabditidae</taxon>
        <taxon>Heterorhabditis</taxon>
    </lineage>
</organism>
<evidence type="ECO:0000313" key="3">
    <source>
        <dbReference type="WBParaSite" id="Hba_07020"/>
    </source>
</evidence>
<dbReference type="CDD" id="cd21455">
    <property type="entry name" value="DLC-like_DYNLT1_DYNLT3"/>
    <property type="match status" value="1"/>
</dbReference>
<proteinExistence type="inferred from homology"/>
<dbReference type="GO" id="GO:0045505">
    <property type="term" value="F:dynein intermediate chain binding"/>
    <property type="evidence" value="ECO:0007669"/>
    <property type="project" value="TreeGrafter"/>
</dbReference>
<dbReference type="Pfam" id="PF03645">
    <property type="entry name" value="Tctex-1"/>
    <property type="match status" value="1"/>
</dbReference>
<keyword evidence="2" id="KW-1185">Reference proteome</keyword>
<dbReference type="InterPro" id="IPR038586">
    <property type="entry name" value="Tctex-1-like_sf"/>
</dbReference>
<protein>
    <submittedName>
        <fullName evidence="3">Tctex-1 family protein</fullName>
    </submittedName>
</protein>
<dbReference type="AlphaFoldDB" id="A0A1I7WPE8"/>
<dbReference type="Gene3D" id="3.30.1140.40">
    <property type="entry name" value="Tctex-1"/>
    <property type="match status" value="1"/>
</dbReference>
<dbReference type="PANTHER" id="PTHR21255">
    <property type="entry name" value="T-COMPLEX-ASSOCIATED-TESTIS-EXPRESSED 1/ DYNEIN LIGHT CHAIN"/>
    <property type="match status" value="1"/>
</dbReference>
<accession>A0A1I7WPE8</accession>
<dbReference type="GO" id="GO:0005868">
    <property type="term" value="C:cytoplasmic dynein complex"/>
    <property type="evidence" value="ECO:0007669"/>
    <property type="project" value="TreeGrafter"/>
</dbReference>
<evidence type="ECO:0000256" key="1">
    <source>
        <dbReference type="ARBA" id="ARBA00005361"/>
    </source>
</evidence>
<sequence length="101" mass="11451">MTDAKTIAFTQEEVHNIIKTVLDEVIGPNAYNYADSVMWNQQAVEGITKKLVGFNRPYKYIVTSSLFQIGSGSGLNVSTISYWNKATDGMNSIFLWIYLRY</sequence>
<dbReference type="Proteomes" id="UP000095283">
    <property type="component" value="Unplaced"/>
</dbReference>
<dbReference type="InterPro" id="IPR005334">
    <property type="entry name" value="Tctex-1-like"/>
</dbReference>